<evidence type="ECO:0000256" key="1">
    <source>
        <dbReference type="SAM" id="MobiDB-lite"/>
    </source>
</evidence>
<dbReference type="Proteomes" id="UP001597314">
    <property type="component" value="Unassembled WGS sequence"/>
</dbReference>
<organism evidence="2 3">
    <name type="scientific">Rhodoplanes azumiensis</name>
    <dbReference type="NCBI Taxonomy" id="1897628"/>
    <lineage>
        <taxon>Bacteria</taxon>
        <taxon>Pseudomonadati</taxon>
        <taxon>Pseudomonadota</taxon>
        <taxon>Alphaproteobacteria</taxon>
        <taxon>Hyphomicrobiales</taxon>
        <taxon>Nitrobacteraceae</taxon>
        <taxon>Rhodoplanes</taxon>
    </lineage>
</organism>
<evidence type="ECO:0000313" key="2">
    <source>
        <dbReference type="EMBL" id="MFD2184645.1"/>
    </source>
</evidence>
<dbReference type="EMBL" id="JBHUIW010000032">
    <property type="protein sequence ID" value="MFD2184645.1"/>
    <property type="molecule type" value="Genomic_DNA"/>
</dbReference>
<sequence>MNSLADIFALWPSDADLGRDLEVPYSTVASWKQRGSIPPAYWRDFILLARRRGHPEIDADFLVRLHARTPAPGAARGFAEDDAATFHAPPGSSAPAAVGATAGGHFSRHRAARRARFQTGREIEDHVDALREEWSHR</sequence>
<keyword evidence="3" id="KW-1185">Reference proteome</keyword>
<feature type="region of interest" description="Disordered" evidence="1">
    <location>
        <begin position="74"/>
        <end position="111"/>
    </location>
</feature>
<evidence type="ECO:0000313" key="3">
    <source>
        <dbReference type="Proteomes" id="UP001597314"/>
    </source>
</evidence>
<proteinExistence type="predicted"/>
<accession>A0ABW5AQ78</accession>
<reference evidence="3" key="1">
    <citation type="journal article" date="2019" name="Int. J. Syst. Evol. Microbiol.">
        <title>The Global Catalogue of Microorganisms (GCM) 10K type strain sequencing project: providing services to taxonomists for standard genome sequencing and annotation.</title>
        <authorList>
            <consortium name="The Broad Institute Genomics Platform"/>
            <consortium name="The Broad Institute Genome Sequencing Center for Infectious Disease"/>
            <person name="Wu L."/>
            <person name="Ma J."/>
        </authorList>
    </citation>
    <scope>NUCLEOTIDE SEQUENCE [LARGE SCALE GENOMIC DNA]</scope>
    <source>
        <strain evidence="3">CGMCC 1.6774</strain>
    </source>
</reference>
<feature type="compositionally biased region" description="Low complexity" evidence="1">
    <location>
        <begin position="88"/>
        <end position="105"/>
    </location>
</feature>
<comment type="caution">
    <text evidence="2">The sequence shown here is derived from an EMBL/GenBank/DDBJ whole genome shotgun (WGS) entry which is preliminary data.</text>
</comment>
<dbReference type="RefSeq" id="WP_378479785.1">
    <property type="nucleotide sequence ID" value="NZ_JBHUIW010000032.1"/>
</dbReference>
<protein>
    <submittedName>
        <fullName evidence="2">Uncharacterized protein</fullName>
    </submittedName>
</protein>
<name>A0ABW5AQ78_9BRAD</name>
<gene>
    <name evidence="2" type="ORF">ACFSOX_21035</name>
</gene>